<keyword evidence="3" id="KW-1185">Reference proteome</keyword>
<sequence length="92" mass="9763">MMTEELAPQPPTYMAEEQGEGRVATTSSSRRRWYWGGCSGGGGITSTRREPRGRLLAATNIPLGGLGLPTDTGGKGGLLCPGMWGGREIQIR</sequence>
<dbReference type="HOGENOM" id="CLU_2417088_0_0_1"/>
<dbReference type="EnsemblPlants" id="OPUNC05G05660.1">
    <property type="protein sequence ID" value="OPUNC05G05660.1"/>
    <property type="gene ID" value="OPUNC05G05660"/>
</dbReference>
<dbReference type="Gramene" id="OPUNC05G05660.1">
    <property type="protein sequence ID" value="OPUNC05G05660.1"/>
    <property type="gene ID" value="OPUNC05G05660"/>
</dbReference>
<feature type="region of interest" description="Disordered" evidence="1">
    <location>
        <begin position="1"/>
        <end position="28"/>
    </location>
</feature>
<proteinExistence type="predicted"/>
<accession>A0A0E0KZG6</accession>
<reference evidence="2" key="2">
    <citation type="submission" date="2018-05" db="EMBL/GenBank/DDBJ databases">
        <title>OpunRS2 (Oryza punctata Reference Sequence Version 2).</title>
        <authorList>
            <person name="Zhang J."/>
            <person name="Kudrna D."/>
            <person name="Lee S."/>
            <person name="Talag J."/>
            <person name="Welchert J."/>
            <person name="Wing R.A."/>
        </authorList>
    </citation>
    <scope>NUCLEOTIDE SEQUENCE [LARGE SCALE GENOMIC DNA]</scope>
</reference>
<evidence type="ECO:0000313" key="2">
    <source>
        <dbReference type="EnsemblPlants" id="OPUNC05G05660.1"/>
    </source>
</evidence>
<dbReference type="Proteomes" id="UP000026962">
    <property type="component" value="Chromosome 5"/>
</dbReference>
<dbReference type="AlphaFoldDB" id="A0A0E0KZG6"/>
<evidence type="ECO:0000313" key="3">
    <source>
        <dbReference type="Proteomes" id="UP000026962"/>
    </source>
</evidence>
<protein>
    <submittedName>
        <fullName evidence="2">Uncharacterized protein</fullName>
    </submittedName>
</protein>
<organism evidence="2">
    <name type="scientific">Oryza punctata</name>
    <name type="common">Red rice</name>
    <dbReference type="NCBI Taxonomy" id="4537"/>
    <lineage>
        <taxon>Eukaryota</taxon>
        <taxon>Viridiplantae</taxon>
        <taxon>Streptophyta</taxon>
        <taxon>Embryophyta</taxon>
        <taxon>Tracheophyta</taxon>
        <taxon>Spermatophyta</taxon>
        <taxon>Magnoliopsida</taxon>
        <taxon>Liliopsida</taxon>
        <taxon>Poales</taxon>
        <taxon>Poaceae</taxon>
        <taxon>BOP clade</taxon>
        <taxon>Oryzoideae</taxon>
        <taxon>Oryzeae</taxon>
        <taxon>Oryzinae</taxon>
        <taxon>Oryza</taxon>
    </lineage>
</organism>
<evidence type="ECO:0000256" key="1">
    <source>
        <dbReference type="SAM" id="MobiDB-lite"/>
    </source>
</evidence>
<reference evidence="2" key="1">
    <citation type="submission" date="2015-04" db="UniProtKB">
        <authorList>
            <consortium name="EnsemblPlants"/>
        </authorList>
    </citation>
    <scope>IDENTIFICATION</scope>
</reference>
<name>A0A0E0KZG6_ORYPU</name>